<dbReference type="AlphaFoldDB" id="A0A699V4X6"/>
<evidence type="ECO:0000313" key="1">
    <source>
        <dbReference type="EMBL" id="GFD30322.1"/>
    </source>
</evidence>
<name>A0A699V4X6_TANCI</name>
<feature type="non-terminal residue" evidence="1">
    <location>
        <position position="100"/>
    </location>
</feature>
<gene>
    <name evidence="1" type="ORF">Tci_902291</name>
</gene>
<accession>A0A699V4X6</accession>
<organism evidence="1">
    <name type="scientific">Tanacetum cinerariifolium</name>
    <name type="common">Dalmatian daisy</name>
    <name type="synonym">Chrysanthemum cinerariifolium</name>
    <dbReference type="NCBI Taxonomy" id="118510"/>
    <lineage>
        <taxon>Eukaryota</taxon>
        <taxon>Viridiplantae</taxon>
        <taxon>Streptophyta</taxon>
        <taxon>Embryophyta</taxon>
        <taxon>Tracheophyta</taxon>
        <taxon>Spermatophyta</taxon>
        <taxon>Magnoliopsida</taxon>
        <taxon>eudicotyledons</taxon>
        <taxon>Gunneridae</taxon>
        <taxon>Pentapetalae</taxon>
        <taxon>asterids</taxon>
        <taxon>campanulids</taxon>
        <taxon>Asterales</taxon>
        <taxon>Asteraceae</taxon>
        <taxon>Asteroideae</taxon>
        <taxon>Anthemideae</taxon>
        <taxon>Anthemidinae</taxon>
        <taxon>Tanacetum</taxon>
    </lineage>
</organism>
<dbReference type="EMBL" id="BKCJ011402870">
    <property type="protein sequence ID" value="GFD30322.1"/>
    <property type="molecule type" value="Genomic_DNA"/>
</dbReference>
<proteinExistence type="predicted"/>
<sequence length="100" mass="10650">MDDVSNQGRMIAKIDVDADVVLEEAKEVVDVVNIAKLITKVVTSASTTITIVEVPFPAATTTAAASTLTAAPKKRRKGVVIRDLKESSTTTSTIIHIEDK</sequence>
<comment type="caution">
    <text evidence="1">The sequence shown here is derived from an EMBL/GenBank/DDBJ whole genome shotgun (WGS) entry which is preliminary data.</text>
</comment>
<reference evidence="1" key="1">
    <citation type="journal article" date="2019" name="Sci. Rep.">
        <title>Draft genome of Tanacetum cinerariifolium, the natural source of mosquito coil.</title>
        <authorList>
            <person name="Yamashiro T."/>
            <person name="Shiraishi A."/>
            <person name="Satake H."/>
            <person name="Nakayama K."/>
        </authorList>
    </citation>
    <scope>NUCLEOTIDE SEQUENCE</scope>
</reference>
<protein>
    <submittedName>
        <fullName evidence="1">Uncharacterized protein</fullName>
    </submittedName>
</protein>